<gene>
    <name evidence="1" type="ORF">V8G54_010277</name>
</gene>
<dbReference type="AlphaFoldDB" id="A0AAQ3NW64"/>
<accession>A0AAQ3NW64</accession>
<dbReference type="EMBL" id="CP144698">
    <property type="protein sequence ID" value="WVZ17295.1"/>
    <property type="molecule type" value="Genomic_DNA"/>
</dbReference>
<sequence>MLAVAPESNHQVFIGTEAKLTSEQTKARLRLKLIRSRTIFIFLFQSSKKLADIEAIETVFRIRETKELSSHRKINNNINIIQIMVYPISRYPMPHQYQVLV</sequence>
<dbReference type="Proteomes" id="UP001374535">
    <property type="component" value="Chromosome 3"/>
</dbReference>
<keyword evidence="2" id="KW-1185">Reference proteome</keyword>
<name>A0AAQ3NW64_VIGMU</name>
<proteinExistence type="predicted"/>
<organism evidence="1 2">
    <name type="scientific">Vigna mungo</name>
    <name type="common">Black gram</name>
    <name type="synonym">Phaseolus mungo</name>
    <dbReference type="NCBI Taxonomy" id="3915"/>
    <lineage>
        <taxon>Eukaryota</taxon>
        <taxon>Viridiplantae</taxon>
        <taxon>Streptophyta</taxon>
        <taxon>Embryophyta</taxon>
        <taxon>Tracheophyta</taxon>
        <taxon>Spermatophyta</taxon>
        <taxon>Magnoliopsida</taxon>
        <taxon>eudicotyledons</taxon>
        <taxon>Gunneridae</taxon>
        <taxon>Pentapetalae</taxon>
        <taxon>rosids</taxon>
        <taxon>fabids</taxon>
        <taxon>Fabales</taxon>
        <taxon>Fabaceae</taxon>
        <taxon>Papilionoideae</taxon>
        <taxon>50 kb inversion clade</taxon>
        <taxon>NPAAA clade</taxon>
        <taxon>indigoferoid/millettioid clade</taxon>
        <taxon>Phaseoleae</taxon>
        <taxon>Vigna</taxon>
    </lineage>
</organism>
<reference evidence="1 2" key="1">
    <citation type="journal article" date="2023" name="Life. Sci Alliance">
        <title>Evolutionary insights into 3D genome organization and epigenetic landscape of Vigna mungo.</title>
        <authorList>
            <person name="Junaid A."/>
            <person name="Singh B."/>
            <person name="Bhatia S."/>
        </authorList>
    </citation>
    <scope>NUCLEOTIDE SEQUENCE [LARGE SCALE GENOMIC DNA]</scope>
    <source>
        <strain evidence="1">Urdbean</strain>
    </source>
</reference>
<evidence type="ECO:0000313" key="2">
    <source>
        <dbReference type="Proteomes" id="UP001374535"/>
    </source>
</evidence>
<protein>
    <submittedName>
        <fullName evidence="1">Uncharacterized protein</fullName>
    </submittedName>
</protein>
<evidence type="ECO:0000313" key="1">
    <source>
        <dbReference type="EMBL" id="WVZ17295.1"/>
    </source>
</evidence>